<protein>
    <submittedName>
        <fullName evidence="1">Uncharacterized protein</fullName>
    </submittedName>
</protein>
<dbReference type="AlphaFoldDB" id="A0AAQ4E2E3"/>
<sequence>MHSDDVPLLKSEVFGICFFFRERQVVFENKVPFPALAAIPLMRRTRSVPAGDFEDSAPNSASCRVLPCRDPAGRLAR</sequence>
<dbReference type="EMBL" id="JARKHS020023318">
    <property type="protein sequence ID" value="KAK8768883.1"/>
    <property type="molecule type" value="Genomic_DNA"/>
</dbReference>
<reference evidence="1 2" key="1">
    <citation type="journal article" date="2023" name="Arcadia Sci">
        <title>De novo assembly of a long-read Amblyomma americanum tick genome.</title>
        <authorList>
            <person name="Chou S."/>
            <person name="Poskanzer K.E."/>
            <person name="Rollins M."/>
            <person name="Thuy-Boun P.S."/>
        </authorList>
    </citation>
    <scope>NUCLEOTIDE SEQUENCE [LARGE SCALE GENOMIC DNA]</scope>
    <source>
        <strain evidence="1">F_SG_1</strain>
        <tissue evidence="1">Salivary glands</tissue>
    </source>
</reference>
<dbReference type="Proteomes" id="UP001321473">
    <property type="component" value="Unassembled WGS sequence"/>
</dbReference>
<name>A0AAQ4E2E3_AMBAM</name>
<comment type="caution">
    <text evidence="1">The sequence shown here is derived from an EMBL/GenBank/DDBJ whole genome shotgun (WGS) entry which is preliminary data.</text>
</comment>
<evidence type="ECO:0000313" key="1">
    <source>
        <dbReference type="EMBL" id="KAK8768883.1"/>
    </source>
</evidence>
<proteinExistence type="predicted"/>
<evidence type="ECO:0000313" key="2">
    <source>
        <dbReference type="Proteomes" id="UP001321473"/>
    </source>
</evidence>
<organism evidence="1 2">
    <name type="scientific">Amblyomma americanum</name>
    <name type="common">Lone star tick</name>
    <dbReference type="NCBI Taxonomy" id="6943"/>
    <lineage>
        <taxon>Eukaryota</taxon>
        <taxon>Metazoa</taxon>
        <taxon>Ecdysozoa</taxon>
        <taxon>Arthropoda</taxon>
        <taxon>Chelicerata</taxon>
        <taxon>Arachnida</taxon>
        <taxon>Acari</taxon>
        <taxon>Parasitiformes</taxon>
        <taxon>Ixodida</taxon>
        <taxon>Ixodoidea</taxon>
        <taxon>Ixodidae</taxon>
        <taxon>Amblyomminae</taxon>
        <taxon>Amblyomma</taxon>
    </lineage>
</organism>
<accession>A0AAQ4E2E3</accession>
<keyword evidence="2" id="KW-1185">Reference proteome</keyword>
<gene>
    <name evidence="1" type="ORF">V5799_014653</name>
</gene>